<dbReference type="Pfam" id="PF00291">
    <property type="entry name" value="PALP"/>
    <property type="match status" value="1"/>
</dbReference>
<accession>A0A8H3IAS2</accession>
<dbReference type="InterPro" id="IPR001763">
    <property type="entry name" value="Rhodanese-like_dom"/>
</dbReference>
<keyword evidence="3" id="KW-1185">Reference proteome</keyword>
<reference evidence="2" key="1">
    <citation type="submission" date="2021-03" db="EMBL/GenBank/DDBJ databases">
        <authorList>
            <person name="Tagirdzhanova G."/>
        </authorList>
    </citation>
    <scope>NUCLEOTIDE SEQUENCE</scope>
</reference>
<dbReference type="AlphaFoldDB" id="A0A8H3IAS2"/>
<dbReference type="InterPro" id="IPR001926">
    <property type="entry name" value="TrpB-like_PALP"/>
</dbReference>
<evidence type="ECO:0000259" key="1">
    <source>
        <dbReference type="PROSITE" id="PS50206"/>
    </source>
</evidence>
<feature type="domain" description="Rhodanese" evidence="1">
    <location>
        <begin position="368"/>
        <end position="479"/>
    </location>
</feature>
<dbReference type="EMBL" id="CAJPDT010000012">
    <property type="protein sequence ID" value="CAF9913825.1"/>
    <property type="molecule type" value="Genomic_DNA"/>
</dbReference>
<dbReference type="Gene3D" id="3.40.50.1100">
    <property type="match status" value="2"/>
</dbReference>
<evidence type="ECO:0000313" key="2">
    <source>
        <dbReference type="EMBL" id="CAF9913825.1"/>
    </source>
</evidence>
<dbReference type="PANTHER" id="PTHR10314">
    <property type="entry name" value="CYSTATHIONINE BETA-SYNTHASE"/>
    <property type="match status" value="1"/>
</dbReference>
<dbReference type="SUPFAM" id="SSF53686">
    <property type="entry name" value="Tryptophan synthase beta subunit-like PLP-dependent enzymes"/>
    <property type="match status" value="1"/>
</dbReference>
<organism evidence="2 3">
    <name type="scientific">Imshaugia aleurites</name>
    <dbReference type="NCBI Taxonomy" id="172621"/>
    <lineage>
        <taxon>Eukaryota</taxon>
        <taxon>Fungi</taxon>
        <taxon>Dikarya</taxon>
        <taxon>Ascomycota</taxon>
        <taxon>Pezizomycotina</taxon>
        <taxon>Lecanoromycetes</taxon>
        <taxon>OSLEUM clade</taxon>
        <taxon>Lecanoromycetidae</taxon>
        <taxon>Lecanorales</taxon>
        <taxon>Lecanorineae</taxon>
        <taxon>Parmeliaceae</taxon>
        <taxon>Imshaugia</taxon>
    </lineage>
</organism>
<dbReference type="OrthoDB" id="10259545at2759"/>
<dbReference type="SUPFAM" id="SSF52821">
    <property type="entry name" value="Rhodanese/Cell cycle control phosphatase"/>
    <property type="match status" value="1"/>
</dbReference>
<protein>
    <recommendedName>
        <fullName evidence="1">Rhodanese domain-containing protein</fullName>
    </recommendedName>
</protein>
<evidence type="ECO:0000313" key="3">
    <source>
        <dbReference type="Proteomes" id="UP000664534"/>
    </source>
</evidence>
<dbReference type="PROSITE" id="PS50206">
    <property type="entry name" value="RHODANESE_3"/>
    <property type="match status" value="1"/>
</dbReference>
<dbReference type="InterPro" id="IPR036052">
    <property type="entry name" value="TrpB-like_PALP_sf"/>
</dbReference>
<name>A0A8H3IAS2_9LECA</name>
<gene>
    <name evidence="2" type="ORF">IMSHALPRED_001455</name>
</gene>
<dbReference type="Gene3D" id="3.40.250.10">
    <property type="entry name" value="Rhodanese-like domain"/>
    <property type="match status" value="1"/>
</dbReference>
<comment type="caution">
    <text evidence="2">The sequence shown here is derived from an EMBL/GenBank/DDBJ whole genome shotgun (WGS) entry which is preliminary data.</text>
</comment>
<proteinExistence type="predicted"/>
<dbReference type="Proteomes" id="UP000664534">
    <property type="component" value="Unassembled WGS sequence"/>
</dbReference>
<sequence length="482" mass="53116">MERTNSKNVYSGPDSMRNYFNPDFQPLLPLVELPGKLNPYRRDNVRIYAKMMTALPAQNVKALPALNMLMNAGPSARKAIVEPSSGSTVTSLAMVSRVLHQNDDVCALVSNKTEASRLRTLQFFGLKVLLYGGPSQPEISDPRGAIAKAHQMAESNSNIWNPGQYENENNPAAHMRWTGPQLLEQLPQINIFCMGMGSAGCITGTGRYLKSHKPATRVVGVCNKTGDSIPGPRPFSLMPSSQFPWRQVVDDVKEVSSVEAYRLSMSLSREGLICGPSSGMALKGLLEFLQEAKDERRLDQYAEAATGEISCVFTCCDLPYQYLDGYFKRLGEDSFCPIINRSLLSVDTGNYDPEWEIDNHKAVSMLFVEGVTTLLDLRSSQDFELAHLGVAVSVPLSGLNATTKSPFDDNELLERQWRDLQEMVSREGYFCNIGPLAGPAIMLCYNGEAARLACSVMRERGIEAYSIKGGTSRMGSIQAYTT</sequence>
<dbReference type="InterPro" id="IPR050214">
    <property type="entry name" value="Cys_Synth/Cystath_Beta-Synth"/>
</dbReference>
<dbReference type="InterPro" id="IPR036873">
    <property type="entry name" value="Rhodanese-like_dom_sf"/>
</dbReference>